<dbReference type="EMBL" id="JANPWB010000012">
    <property type="protein sequence ID" value="KAJ1113622.1"/>
    <property type="molecule type" value="Genomic_DNA"/>
</dbReference>
<dbReference type="Proteomes" id="UP001066276">
    <property type="component" value="Chromosome 8"/>
</dbReference>
<evidence type="ECO:0000313" key="3">
    <source>
        <dbReference type="Proteomes" id="UP001066276"/>
    </source>
</evidence>
<feature type="compositionally biased region" description="Low complexity" evidence="1">
    <location>
        <begin position="179"/>
        <end position="192"/>
    </location>
</feature>
<proteinExistence type="predicted"/>
<feature type="region of interest" description="Disordered" evidence="1">
    <location>
        <begin position="127"/>
        <end position="193"/>
    </location>
</feature>
<name>A0AAV7NBZ1_PLEWA</name>
<dbReference type="AlphaFoldDB" id="A0AAV7NBZ1"/>
<evidence type="ECO:0000313" key="2">
    <source>
        <dbReference type="EMBL" id="KAJ1113622.1"/>
    </source>
</evidence>
<sequence>MCREPLWASSQAPVPAPPLGRAGKILVLCFAARAAGTSQGGRGEGSPAVSRLIRAYGPAGRKLSASGVSRPQRAQSGRLPRLLRASRGAVQLLPGLRRAPGHHFHVPGRESLDPLFLPPVRQAPLGGGGAGRRLLSRFPDLYGHPDQPGESCRRQGSPGRSAPGPAVAAASLGSREQAGGRSSHSRASAGPSITSFSFLAGRGALWIPRLTSAAPPHMSRAPSAGGAP</sequence>
<comment type="caution">
    <text evidence="2">The sequence shown here is derived from an EMBL/GenBank/DDBJ whole genome shotgun (WGS) entry which is preliminary data.</text>
</comment>
<keyword evidence="3" id="KW-1185">Reference proteome</keyword>
<accession>A0AAV7NBZ1</accession>
<gene>
    <name evidence="2" type="ORF">NDU88_001864</name>
</gene>
<evidence type="ECO:0000256" key="1">
    <source>
        <dbReference type="SAM" id="MobiDB-lite"/>
    </source>
</evidence>
<protein>
    <submittedName>
        <fullName evidence="2">Uncharacterized protein</fullName>
    </submittedName>
</protein>
<organism evidence="2 3">
    <name type="scientific">Pleurodeles waltl</name>
    <name type="common">Iberian ribbed newt</name>
    <dbReference type="NCBI Taxonomy" id="8319"/>
    <lineage>
        <taxon>Eukaryota</taxon>
        <taxon>Metazoa</taxon>
        <taxon>Chordata</taxon>
        <taxon>Craniata</taxon>
        <taxon>Vertebrata</taxon>
        <taxon>Euteleostomi</taxon>
        <taxon>Amphibia</taxon>
        <taxon>Batrachia</taxon>
        <taxon>Caudata</taxon>
        <taxon>Salamandroidea</taxon>
        <taxon>Salamandridae</taxon>
        <taxon>Pleurodelinae</taxon>
        <taxon>Pleurodeles</taxon>
    </lineage>
</organism>
<reference evidence="2" key="1">
    <citation type="journal article" date="2022" name="bioRxiv">
        <title>Sequencing and chromosome-scale assembly of the giantPleurodeles waltlgenome.</title>
        <authorList>
            <person name="Brown T."/>
            <person name="Elewa A."/>
            <person name="Iarovenko S."/>
            <person name="Subramanian E."/>
            <person name="Araus A.J."/>
            <person name="Petzold A."/>
            <person name="Susuki M."/>
            <person name="Suzuki K.-i.T."/>
            <person name="Hayashi T."/>
            <person name="Toyoda A."/>
            <person name="Oliveira C."/>
            <person name="Osipova E."/>
            <person name="Leigh N.D."/>
            <person name="Simon A."/>
            <person name="Yun M.H."/>
        </authorList>
    </citation>
    <scope>NUCLEOTIDE SEQUENCE</scope>
    <source>
        <strain evidence="2">20211129_DDA</strain>
        <tissue evidence="2">Liver</tissue>
    </source>
</reference>